<reference evidence="2" key="1">
    <citation type="submission" date="2020-02" db="EMBL/GenBank/DDBJ databases">
        <authorList>
            <person name="Olsen N.S."/>
            <person name="Forero-Junco L."/>
            <person name="Kot W."/>
            <person name="Hansen L.H."/>
        </authorList>
    </citation>
    <scope>NUCLEOTIDE SEQUENCE [LARGE SCALE GENOMIC DNA]</scope>
</reference>
<evidence type="ECO:0000313" key="1">
    <source>
        <dbReference type="EMBL" id="QIQ66410.1"/>
    </source>
</evidence>
<keyword evidence="2" id="KW-1185">Reference proteome</keyword>
<organism evidence="1 2">
    <name type="scientific">Enterococcus phage vipetofem</name>
    <dbReference type="NCBI Taxonomy" id="2719594"/>
    <lineage>
        <taxon>Viruses</taxon>
        <taxon>Duplodnaviria</taxon>
        <taxon>Heunggongvirae</taxon>
        <taxon>Uroviricota</taxon>
        <taxon>Caudoviricetes</taxon>
        <taxon>Andrewesvirinae</taxon>
        <taxon>Vipetofemvirus</taxon>
        <taxon>Vipetofemvirus vipetofem</taxon>
    </lineage>
</organism>
<proteinExistence type="predicted"/>
<evidence type="ECO:0000313" key="2">
    <source>
        <dbReference type="Proteomes" id="UP000502113"/>
    </source>
</evidence>
<dbReference type="EMBL" id="MT119361">
    <property type="protein sequence ID" value="QIQ66410.1"/>
    <property type="molecule type" value="Genomic_DNA"/>
</dbReference>
<gene>
    <name evidence="1" type="ORF">vipetofem_112</name>
</gene>
<protein>
    <submittedName>
        <fullName evidence="1">Uncharacterized protein</fullName>
    </submittedName>
</protein>
<accession>A0A6G9LL85</accession>
<dbReference type="Proteomes" id="UP000502113">
    <property type="component" value="Segment"/>
</dbReference>
<name>A0A6G9LL85_9CAUD</name>
<sequence length="345" mass="40421">MAGYAENTMFFGQIDGKTLNSLGKLDRSVKTLKDRSKQVNDIIDSTNYFVEYLSKYYKVSINANEATSEDVDIFKYLERMATYLLNSDESIALDKAEQKTYIFHNQTMQKYLDREKINVNNSNGQENIVDSENVVHALLAKKQNSRKLKVQTITVEDLKRNDKVGEILREYQLMLNAIDKKLSEPQDKKWAIYTRQKYLVKQDMVDAKDMLLGVWGYNTNFKESHIPDLDIFDFTDFKTVKYLLTFSKPNVSENEDMWCVWQDFIETVKKANLTQEELEIFKCLQDGWKLQEISDEFGIKYHGLYQTTIPRIAKKIMKVGNKYDCTDPKIKEKINNRKEKAKSQE</sequence>